<sequence>MAHSGIAEYTDSGSSGSPGAGSRLKTKYRVHGVVVSPRPSPSRIVSRRILHYMLVLPKSPPFLNPADSEGK</sequence>
<dbReference type="AlphaFoldDB" id="A0A1D1W3U2"/>
<comment type="caution">
    <text evidence="2">The sequence shown here is derived from an EMBL/GenBank/DDBJ whole genome shotgun (WGS) entry which is preliminary data.</text>
</comment>
<accession>A0A1D1W3U2</accession>
<evidence type="ECO:0000313" key="3">
    <source>
        <dbReference type="Proteomes" id="UP000186922"/>
    </source>
</evidence>
<reference evidence="2 3" key="1">
    <citation type="journal article" date="2016" name="Nat. Commun.">
        <title>Extremotolerant tardigrade genome and improved radiotolerance of human cultured cells by tardigrade-unique protein.</title>
        <authorList>
            <person name="Hashimoto T."/>
            <person name="Horikawa D.D."/>
            <person name="Saito Y."/>
            <person name="Kuwahara H."/>
            <person name="Kozuka-Hata H."/>
            <person name="Shin-I T."/>
            <person name="Minakuchi Y."/>
            <person name="Ohishi K."/>
            <person name="Motoyama A."/>
            <person name="Aizu T."/>
            <person name="Enomoto A."/>
            <person name="Kondo K."/>
            <person name="Tanaka S."/>
            <person name="Hara Y."/>
            <person name="Koshikawa S."/>
            <person name="Sagara H."/>
            <person name="Miura T."/>
            <person name="Yokobori S."/>
            <person name="Miyagawa K."/>
            <person name="Suzuki Y."/>
            <person name="Kubo T."/>
            <person name="Oyama M."/>
            <person name="Kohara Y."/>
            <person name="Fujiyama A."/>
            <person name="Arakawa K."/>
            <person name="Katayama T."/>
            <person name="Toyoda A."/>
            <person name="Kunieda T."/>
        </authorList>
    </citation>
    <scope>NUCLEOTIDE SEQUENCE [LARGE SCALE GENOMIC DNA]</scope>
    <source>
        <strain evidence="2 3">YOKOZUNA-1</strain>
    </source>
</reference>
<keyword evidence="3" id="KW-1185">Reference proteome</keyword>
<evidence type="ECO:0000313" key="2">
    <source>
        <dbReference type="EMBL" id="GAV06064.1"/>
    </source>
</evidence>
<gene>
    <name evidence="2" type="primary">RvY_16100-1</name>
    <name evidence="2" type="synonym">RvY_16100.1</name>
    <name evidence="2" type="ORF">RvY_16100</name>
</gene>
<organism evidence="2 3">
    <name type="scientific">Ramazzottius varieornatus</name>
    <name type="common">Water bear</name>
    <name type="synonym">Tardigrade</name>
    <dbReference type="NCBI Taxonomy" id="947166"/>
    <lineage>
        <taxon>Eukaryota</taxon>
        <taxon>Metazoa</taxon>
        <taxon>Ecdysozoa</taxon>
        <taxon>Tardigrada</taxon>
        <taxon>Eutardigrada</taxon>
        <taxon>Parachela</taxon>
        <taxon>Hypsibioidea</taxon>
        <taxon>Ramazzottiidae</taxon>
        <taxon>Ramazzottius</taxon>
    </lineage>
</organism>
<feature type="region of interest" description="Disordered" evidence="1">
    <location>
        <begin position="1"/>
        <end position="25"/>
    </location>
</feature>
<dbReference type="EMBL" id="BDGG01000013">
    <property type="protein sequence ID" value="GAV06064.1"/>
    <property type="molecule type" value="Genomic_DNA"/>
</dbReference>
<protein>
    <submittedName>
        <fullName evidence="2">Uncharacterized protein</fullName>
    </submittedName>
</protein>
<dbReference type="Proteomes" id="UP000186922">
    <property type="component" value="Unassembled WGS sequence"/>
</dbReference>
<name>A0A1D1W3U2_RAMVA</name>
<proteinExistence type="predicted"/>
<evidence type="ECO:0000256" key="1">
    <source>
        <dbReference type="SAM" id="MobiDB-lite"/>
    </source>
</evidence>
<feature type="compositionally biased region" description="Low complexity" evidence="1">
    <location>
        <begin position="12"/>
        <end position="22"/>
    </location>
</feature>